<feature type="transmembrane region" description="Helical" evidence="6">
    <location>
        <begin position="115"/>
        <end position="134"/>
    </location>
</feature>
<keyword evidence="9" id="KW-1185">Reference proteome</keyword>
<dbReference type="Proteomes" id="UP000680206">
    <property type="component" value="Unassembled WGS sequence"/>
</dbReference>
<evidence type="ECO:0000256" key="5">
    <source>
        <dbReference type="ARBA" id="ARBA00023136"/>
    </source>
</evidence>
<accession>A0ABS3S0W0</accession>
<dbReference type="InterPro" id="IPR051401">
    <property type="entry name" value="GtrA_CellWall_Glycosyl"/>
</dbReference>
<evidence type="ECO:0000313" key="8">
    <source>
        <dbReference type="EMBL" id="MBO2462650.1"/>
    </source>
</evidence>
<sequence length="157" mass="17408">MSEEPPTRRERLARLTAELSKFGVMAVVSTLLAVFGTIGLHLGLRLGPLASNAIATVVAVSVSFAGNRCWIFRDRRRTNLAREYLAFFVLNGLALLIQLFSIGFTVCVLDLHDTVSYDVSLLVGVTLASLARYLTYKKWVFLPADEPRAPSHDRTRV</sequence>
<reference evidence="8 9" key="1">
    <citation type="submission" date="2021-03" db="EMBL/GenBank/DDBJ databases">
        <title>Actinomadura violae sp. nov., isolated from lichen in Thailand.</title>
        <authorList>
            <person name="Kanchanasin P."/>
            <person name="Saeng-In P."/>
            <person name="Phongsopitanun W."/>
            <person name="Yuki M."/>
            <person name="Kudo T."/>
            <person name="Ohkuma M."/>
            <person name="Tanasupawat S."/>
        </authorList>
    </citation>
    <scope>NUCLEOTIDE SEQUENCE [LARGE SCALE GENOMIC DNA]</scope>
    <source>
        <strain evidence="8 9">LCR2-06</strain>
    </source>
</reference>
<evidence type="ECO:0000259" key="7">
    <source>
        <dbReference type="Pfam" id="PF04138"/>
    </source>
</evidence>
<keyword evidence="3 6" id="KW-0812">Transmembrane</keyword>
<evidence type="ECO:0000256" key="4">
    <source>
        <dbReference type="ARBA" id="ARBA00022989"/>
    </source>
</evidence>
<feature type="transmembrane region" description="Helical" evidence="6">
    <location>
        <begin position="21"/>
        <end position="43"/>
    </location>
</feature>
<dbReference type="EMBL" id="JAGEPF010000023">
    <property type="protein sequence ID" value="MBO2462650.1"/>
    <property type="molecule type" value="Genomic_DNA"/>
</dbReference>
<evidence type="ECO:0000256" key="6">
    <source>
        <dbReference type="SAM" id="Phobius"/>
    </source>
</evidence>
<name>A0ABS3S0W0_9ACTN</name>
<gene>
    <name evidence="8" type="ORF">J4709_34285</name>
</gene>
<evidence type="ECO:0000256" key="3">
    <source>
        <dbReference type="ARBA" id="ARBA00022692"/>
    </source>
</evidence>
<comment type="caution">
    <text evidence="8">The sequence shown here is derived from an EMBL/GenBank/DDBJ whole genome shotgun (WGS) entry which is preliminary data.</text>
</comment>
<organism evidence="8 9">
    <name type="scientific">Actinomadura violacea</name>
    <dbReference type="NCBI Taxonomy" id="2819934"/>
    <lineage>
        <taxon>Bacteria</taxon>
        <taxon>Bacillati</taxon>
        <taxon>Actinomycetota</taxon>
        <taxon>Actinomycetes</taxon>
        <taxon>Streptosporangiales</taxon>
        <taxon>Thermomonosporaceae</taxon>
        <taxon>Actinomadura</taxon>
    </lineage>
</organism>
<keyword evidence="5 6" id="KW-0472">Membrane</keyword>
<proteinExistence type="inferred from homology"/>
<dbReference type="PANTHER" id="PTHR38459">
    <property type="entry name" value="PROPHAGE BACTOPRENOL-LINKED GLUCOSE TRANSLOCASE HOMOLOG"/>
    <property type="match status" value="1"/>
</dbReference>
<dbReference type="RefSeq" id="WP_208247112.1">
    <property type="nucleotide sequence ID" value="NZ_JAGEPF010000023.1"/>
</dbReference>
<protein>
    <submittedName>
        <fullName evidence="8">GtrA family protein</fullName>
    </submittedName>
</protein>
<evidence type="ECO:0000256" key="2">
    <source>
        <dbReference type="ARBA" id="ARBA00009399"/>
    </source>
</evidence>
<comment type="subcellular location">
    <subcellularLocation>
        <location evidence="1">Membrane</location>
        <topology evidence="1">Multi-pass membrane protein</topology>
    </subcellularLocation>
</comment>
<dbReference type="PANTHER" id="PTHR38459:SF1">
    <property type="entry name" value="PROPHAGE BACTOPRENOL-LINKED GLUCOSE TRANSLOCASE HOMOLOG"/>
    <property type="match status" value="1"/>
</dbReference>
<feature type="domain" description="GtrA/DPMS transmembrane" evidence="7">
    <location>
        <begin position="22"/>
        <end position="141"/>
    </location>
</feature>
<dbReference type="InterPro" id="IPR007267">
    <property type="entry name" value="GtrA_DPMS_TM"/>
</dbReference>
<evidence type="ECO:0000256" key="1">
    <source>
        <dbReference type="ARBA" id="ARBA00004141"/>
    </source>
</evidence>
<comment type="similarity">
    <text evidence="2">Belongs to the GtrA family.</text>
</comment>
<feature type="transmembrane region" description="Helical" evidence="6">
    <location>
        <begin position="84"/>
        <end position="109"/>
    </location>
</feature>
<evidence type="ECO:0000313" key="9">
    <source>
        <dbReference type="Proteomes" id="UP000680206"/>
    </source>
</evidence>
<dbReference type="Pfam" id="PF04138">
    <property type="entry name" value="GtrA_DPMS_TM"/>
    <property type="match status" value="1"/>
</dbReference>
<feature type="transmembrane region" description="Helical" evidence="6">
    <location>
        <begin position="49"/>
        <end position="72"/>
    </location>
</feature>
<keyword evidence="4 6" id="KW-1133">Transmembrane helix</keyword>